<evidence type="ECO:0000259" key="2">
    <source>
        <dbReference type="SMART" id="SM00034"/>
    </source>
</evidence>
<evidence type="ECO:0000313" key="3">
    <source>
        <dbReference type="EMBL" id="CUU89818.1"/>
    </source>
</evidence>
<dbReference type="Pfam" id="PF06986">
    <property type="entry name" value="F_T4SS_TraN"/>
    <property type="match status" value="1"/>
</dbReference>
<dbReference type="Gene3D" id="3.10.100.10">
    <property type="entry name" value="Mannose-Binding Protein A, subunit A"/>
    <property type="match status" value="1"/>
</dbReference>
<gene>
    <name evidence="3" type="ORF">ERS686654_02030</name>
</gene>
<dbReference type="InterPro" id="IPR001304">
    <property type="entry name" value="C-type_lectin-like"/>
</dbReference>
<dbReference type="Proteomes" id="UP000052237">
    <property type="component" value="Unassembled WGS sequence"/>
</dbReference>
<keyword evidence="4" id="KW-1185">Reference proteome</keyword>
<dbReference type="InterPro" id="IPR014121">
    <property type="entry name" value="TraN_Ftype"/>
</dbReference>
<evidence type="ECO:0000256" key="1">
    <source>
        <dbReference type="SAM" id="SignalP"/>
    </source>
</evidence>
<evidence type="ECO:0000313" key="4">
    <source>
        <dbReference type="Proteomes" id="UP000052237"/>
    </source>
</evidence>
<organism evidence="3 4">
    <name type="scientific">Campylobacter hyointestinalis subsp. hyointestinalis</name>
    <dbReference type="NCBI Taxonomy" id="91352"/>
    <lineage>
        <taxon>Bacteria</taxon>
        <taxon>Pseudomonadati</taxon>
        <taxon>Campylobacterota</taxon>
        <taxon>Epsilonproteobacteria</taxon>
        <taxon>Campylobacterales</taxon>
        <taxon>Campylobacteraceae</taxon>
        <taxon>Campylobacter</taxon>
    </lineage>
</organism>
<dbReference type="InterPro" id="IPR016186">
    <property type="entry name" value="C-type_lectin-like/link_sf"/>
</dbReference>
<keyword evidence="1" id="KW-0732">Signal</keyword>
<dbReference type="SMART" id="SM00034">
    <property type="entry name" value="CLECT"/>
    <property type="match status" value="1"/>
</dbReference>
<sequence length="988" mass="109269">MINNFIKAISIATILYASSNAAMVCDDFSEFKEYDGHYYTITANRMSFTQAMKAAASAGGYIAIPDNAGENSFLAQNYPNSWIGIYDPQYTQNPCIGITCGVFDASRFQTVKNTVPAYTNWYVTEPNNLIKPNDVDKNGIARVSPLGEHWAIIGRNGTWGDEGNHYENLSNGYTAIFEFDSKPPCIKDANPEPVEPRKCIESIQSINTITNNIVTNLDGDMPTSTQGNVHECMTDSFGNEYCPAQLNTCGQEWDYDDGYSVEHGETSTDYDEIRDTAVIADYQCARSTGSLIRKNGNTWSMYAYGMIGGCGAAGWDITLTQVDKETYTVNYRLLSDYVWTGWRTKTIKAGETFKDYFAYGRDVGGFKIDLTKAVFYTLNCKTWQEVPYGDFEGMPVCKSCGTNLPATELTKEPLPNLGGIGWKLVKYYGGGTVDIEINEDKTKYYYRISAGETQGGPIKIQSGNLSGTIKDSLSYRADAKDNYSINFEMTNTYIKTGAWGAYDQVYRFNELVCYYLKPVCANGGNIAAAYVEPKIGNTCSNYNVGCSSTAFAWSVPTSYPIADLLASHTPLKIYENGKYKGEISSWNEVTAIHNQCDGYGVKTNKFSAGCFDGKCNRGTGFSFCWNETCELEEFETHGGVGCESGCVGYFCKNSNNIVCPEGSSVITFENGKKGCKQNQDICKRTYKYTYYEYLCKNGVNNQNYNWTGPLVDNGGNCKPTSVSDLIDTNGDGTPDSCNSSNPPKNNCKREKYICKSAGDRPCVQVDGDWKCSPFPCFGAEDSENIDTKTGSTDSKNQGFEADGSCAGQIRIFNGTDRRCNSKYTFNPWKKCCAGDDGVLGFISQCKPEEEQLAKYLKKSQNQAHYVGEYCAEKLKFPKICIRKKKTYCTFGSVLGRIINEQGRIQLNKGWGSPEEPDCKGFTPEELQKIDFDKIDMTEFTNAITEKVTNEVANKISANLPAIVDSKINAMYGGNKANTTLPSTKPTGK</sequence>
<accession>A0A0S4SVJ5</accession>
<comment type="caution">
    <text evidence="3">The sequence shown here is derived from an EMBL/GenBank/DDBJ whole genome shotgun (WGS) entry which is preliminary data.</text>
</comment>
<protein>
    <submittedName>
        <fullName evidence="3">Lectin C-type domain-containing protein</fullName>
    </submittedName>
</protein>
<dbReference type="EMBL" id="FAVB01000007">
    <property type="protein sequence ID" value="CUU89818.1"/>
    <property type="molecule type" value="Genomic_DNA"/>
</dbReference>
<feature type="domain" description="C-type lectin" evidence="2">
    <location>
        <begin position="25"/>
        <end position="178"/>
    </location>
</feature>
<reference evidence="3 4" key="1">
    <citation type="submission" date="2015-11" db="EMBL/GenBank/DDBJ databases">
        <authorList>
            <consortium name="Pathogen Informatics"/>
        </authorList>
    </citation>
    <scope>NUCLEOTIDE SEQUENCE [LARGE SCALE GENOMIC DNA]</scope>
    <source>
        <strain evidence="3 4">006A-0059</strain>
    </source>
</reference>
<dbReference type="AlphaFoldDB" id="A0A0S4SVJ5"/>
<proteinExistence type="predicted"/>
<dbReference type="SUPFAM" id="SSF56436">
    <property type="entry name" value="C-type lectin-like"/>
    <property type="match status" value="1"/>
</dbReference>
<name>A0A0S4SVJ5_CAMHY</name>
<feature type="signal peptide" evidence="1">
    <location>
        <begin position="1"/>
        <end position="22"/>
    </location>
</feature>
<dbReference type="RefSeq" id="WP_059435478.1">
    <property type="nucleotide sequence ID" value="NZ_FAVB01000007.1"/>
</dbReference>
<feature type="chain" id="PRO_5006627305" evidence="1">
    <location>
        <begin position="23"/>
        <end position="988"/>
    </location>
</feature>
<dbReference type="InterPro" id="IPR016187">
    <property type="entry name" value="CTDL_fold"/>
</dbReference>